<name>W4LQE3_ENTF1</name>
<evidence type="ECO:0000313" key="2">
    <source>
        <dbReference type="EMBL" id="ETW99945.1"/>
    </source>
</evidence>
<keyword evidence="3" id="KW-1185">Reference proteome</keyword>
<protein>
    <recommendedName>
        <fullName evidence="1">ChrR-like cupin domain-containing protein</fullName>
    </recommendedName>
</protein>
<dbReference type="EMBL" id="AZHW01000391">
    <property type="protein sequence ID" value="ETW99945.1"/>
    <property type="molecule type" value="Genomic_DNA"/>
</dbReference>
<dbReference type="Proteomes" id="UP000019141">
    <property type="component" value="Unassembled WGS sequence"/>
</dbReference>
<accession>W4LQE3</accession>
<dbReference type="InterPro" id="IPR014710">
    <property type="entry name" value="RmlC-like_jellyroll"/>
</dbReference>
<dbReference type="HOGENOM" id="CLU_114915_0_1_7"/>
<dbReference type="Gene3D" id="2.60.120.10">
    <property type="entry name" value="Jelly Rolls"/>
    <property type="match status" value="1"/>
</dbReference>
<sequence length="135" mass="14670">MALIVAAGLGYTAGQQAKVGQMIAANEMEWKPMAPESPLQIMTLWGDRSKGEHGVLLKLPAGMVAPIHAHTGDYHGINLTGTWRHSFDGGEQKDLPPGSYVFQPGKQMHGDACIGTEDCILFLHQYVKADFIPKQ</sequence>
<reference evidence="2 3" key="1">
    <citation type="journal article" date="2014" name="Nature">
        <title>An environmental bacterial taxon with a large and distinct metabolic repertoire.</title>
        <authorList>
            <person name="Wilson M.C."/>
            <person name="Mori T."/>
            <person name="Ruckert C."/>
            <person name="Uria A.R."/>
            <person name="Helf M.J."/>
            <person name="Takada K."/>
            <person name="Gernert C."/>
            <person name="Steffens U.A."/>
            <person name="Heycke N."/>
            <person name="Schmitt S."/>
            <person name="Rinke C."/>
            <person name="Helfrich E.J."/>
            <person name="Brachmann A.O."/>
            <person name="Gurgui C."/>
            <person name="Wakimoto T."/>
            <person name="Kracht M."/>
            <person name="Crusemann M."/>
            <person name="Hentschel U."/>
            <person name="Abe I."/>
            <person name="Matsunaga S."/>
            <person name="Kalinowski J."/>
            <person name="Takeyama H."/>
            <person name="Piel J."/>
        </authorList>
    </citation>
    <scope>NUCLEOTIDE SEQUENCE [LARGE SCALE GENOMIC DNA]</scope>
    <source>
        <strain evidence="3">TSY1</strain>
    </source>
</reference>
<proteinExistence type="predicted"/>
<dbReference type="InterPro" id="IPR025979">
    <property type="entry name" value="ChrR-like_cupin_dom"/>
</dbReference>
<gene>
    <name evidence="2" type="ORF">ETSY1_13105</name>
</gene>
<feature type="domain" description="ChrR-like cupin" evidence="1">
    <location>
        <begin position="21"/>
        <end position="124"/>
    </location>
</feature>
<organism evidence="2 3">
    <name type="scientific">Entotheonella factor</name>
    <dbReference type="NCBI Taxonomy" id="1429438"/>
    <lineage>
        <taxon>Bacteria</taxon>
        <taxon>Pseudomonadati</taxon>
        <taxon>Nitrospinota/Tectimicrobiota group</taxon>
        <taxon>Candidatus Tectimicrobiota</taxon>
        <taxon>Candidatus Entotheonellia</taxon>
        <taxon>Candidatus Entotheonellales</taxon>
        <taxon>Candidatus Entotheonellaceae</taxon>
        <taxon>Candidatus Entotheonella</taxon>
    </lineage>
</organism>
<dbReference type="InterPro" id="IPR011051">
    <property type="entry name" value="RmlC_Cupin_sf"/>
</dbReference>
<comment type="caution">
    <text evidence="2">The sequence shown here is derived from an EMBL/GenBank/DDBJ whole genome shotgun (WGS) entry which is preliminary data.</text>
</comment>
<evidence type="ECO:0000313" key="3">
    <source>
        <dbReference type="Proteomes" id="UP000019141"/>
    </source>
</evidence>
<dbReference type="Pfam" id="PF12973">
    <property type="entry name" value="Cupin_7"/>
    <property type="match status" value="1"/>
</dbReference>
<dbReference type="SUPFAM" id="SSF51182">
    <property type="entry name" value="RmlC-like cupins"/>
    <property type="match status" value="1"/>
</dbReference>
<evidence type="ECO:0000259" key="1">
    <source>
        <dbReference type="Pfam" id="PF12973"/>
    </source>
</evidence>
<dbReference type="AlphaFoldDB" id="W4LQE3"/>